<sequence length="362" mass="41177">MALNQSNKLILVIGATGAQGLAVIDKLLASSDDGLPSPYSVRALSRDPGSRRAKELVSKGVEVVRGAFDDLASVRAALAGVYGAWVNTDGFTVGEQKEMWAGIRIFELAKQAGVRHYIWRYLDYGFKLSSYDTTYNCEHYDGKGRVAEFMQAQPSVVTDTDMSWTVITSGPYMEMLFNFMFGPYKKREDGTVVFATPVGNGHVPMIALEDLGFFARYAFDNREITSAQDLEIATDKVGWEYLKATFEKVTGQRAEVIYQSFDDWCKNFKNVDIPVANERPVGDGSTTWRQNFRAWWSMWRDDLIQRDYEWLRRVNPNGYTLESWMRAKQYGTYALWEKVTLLKNTEDGKMVMPNLDYIAENL</sequence>
<dbReference type="Pfam" id="PF05368">
    <property type="entry name" value="NmrA"/>
    <property type="match status" value="1"/>
</dbReference>
<comment type="similarity">
    <text evidence="1">Belongs to the NmrA-type oxidoreductase family.</text>
</comment>
<feature type="domain" description="NmrA-like" evidence="3">
    <location>
        <begin position="7"/>
        <end position="263"/>
    </location>
</feature>
<organism evidence="4 5">
    <name type="scientific">Rhodofomes roseus</name>
    <dbReference type="NCBI Taxonomy" id="34475"/>
    <lineage>
        <taxon>Eukaryota</taxon>
        <taxon>Fungi</taxon>
        <taxon>Dikarya</taxon>
        <taxon>Basidiomycota</taxon>
        <taxon>Agaricomycotina</taxon>
        <taxon>Agaricomycetes</taxon>
        <taxon>Polyporales</taxon>
        <taxon>Rhodofomes</taxon>
    </lineage>
</organism>
<evidence type="ECO:0000313" key="4">
    <source>
        <dbReference type="EMBL" id="TFY62991.1"/>
    </source>
</evidence>
<dbReference type="AlphaFoldDB" id="A0A4Y9YNB1"/>
<dbReference type="PANTHER" id="PTHR42748">
    <property type="entry name" value="NITROGEN METABOLITE REPRESSION PROTEIN NMRA FAMILY MEMBER"/>
    <property type="match status" value="1"/>
</dbReference>
<dbReference type="Gene3D" id="3.90.25.10">
    <property type="entry name" value="UDP-galactose 4-epimerase, domain 1"/>
    <property type="match status" value="1"/>
</dbReference>
<keyword evidence="2" id="KW-0521">NADP</keyword>
<gene>
    <name evidence="4" type="ORF">EVJ58_g3514</name>
</gene>
<dbReference type="InterPro" id="IPR036291">
    <property type="entry name" value="NAD(P)-bd_dom_sf"/>
</dbReference>
<dbReference type="InterPro" id="IPR051164">
    <property type="entry name" value="NmrA-like_oxidored"/>
</dbReference>
<dbReference type="EMBL" id="SEKV01000145">
    <property type="protein sequence ID" value="TFY62991.1"/>
    <property type="molecule type" value="Genomic_DNA"/>
</dbReference>
<accession>A0A4Y9YNB1</accession>
<dbReference type="SUPFAM" id="SSF51735">
    <property type="entry name" value="NAD(P)-binding Rossmann-fold domains"/>
    <property type="match status" value="1"/>
</dbReference>
<dbReference type="STRING" id="34475.A0A4Y9YNB1"/>
<name>A0A4Y9YNB1_9APHY</name>
<dbReference type="InterPro" id="IPR008030">
    <property type="entry name" value="NmrA-like"/>
</dbReference>
<protein>
    <recommendedName>
        <fullName evidence="3">NmrA-like domain-containing protein</fullName>
    </recommendedName>
</protein>
<comment type="caution">
    <text evidence="4">The sequence shown here is derived from an EMBL/GenBank/DDBJ whole genome shotgun (WGS) entry which is preliminary data.</text>
</comment>
<dbReference type="CDD" id="cd05251">
    <property type="entry name" value="NmrA_like_SDR_a"/>
    <property type="match status" value="1"/>
</dbReference>
<evidence type="ECO:0000259" key="3">
    <source>
        <dbReference type="Pfam" id="PF05368"/>
    </source>
</evidence>
<evidence type="ECO:0000256" key="2">
    <source>
        <dbReference type="ARBA" id="ARBA00022857"/>
    </source>
</evidence>
<dbReference type="GO" id="GO:0005634">
    <property type="term" value="C:nucleus"/>
    <property type="evidence" value="ECO:0007669"/>
    <property type="project" value="TreeGrafter"/>
</dbReference>
<proteinExistence type="inferred from homology"/>
<reference evidence="4 5" key="1">
    <citation type="submission" date="2019-01" db="EMBL/GenBank/DDBJ databases">
        <title>Genome sequencing of the rare red list fungi Fomitopsis rosea.</title>
        <authorList>
            <person name="Buettner E."/>
            <person name="Kellner H."/>
        </authorList>
    </citation>
    <scope>NUCLEOTIDE SEQUENCE [LARGE SCALE GENOMIC DNA]</scope>
    <source>
        <strain evidence="4 5">DSM 105464</strain>
    </source>
</reference>
<dbReference type="Gene3D" id="3.40.50.720">
    <property type="entry name" value="NAD(P)-binding Rossmann-like Domain"/>
    <property type="match status" value="1"/>
</dbReference>
<dbReference type="Proteomes" id="UP000298390">
    <property type="component" value="Unassembled WGS sequence"/>
</dbReference>
<dbReference type="PANTHER" id="PTHR42748:SF14">
    <property type="entry name" value="SNOAL-LIKE DOMAIN-CONTAINING PROTEIN"/>
    <property type="match status" value="1"/>
</dbReference>
<evidence type="ECO:0000313" key="5">
    <source>
        <dbReference type="Proteomes" id="UP000298390"/>
    </source>
</evidence>
<evidence type="ECO:0000256" key="1">
    <source>
        <dbReference type="ARBA" id="ARBA00006328"/>
    </source>
</evidence>